<dbReference type="Gene3D" id="3.30.9.10">
    <property type="entry name" value="D-Amino Acid Oxidase, subunit A, domain 2"/>
    <property type="match status" value="1"/>
</dbReference>
<organism evidence="7 8">
    <name type="scientific">Dolichospermum compactum NIES-806</name>
    <dbReference type="NCBI Taxonomy" id="1973481"/>
    <lineage>
        <taxon>Bacteria</taxon>
        <taxon>Bacillati</taxon>
        <taxon>Cyanobacteriota</taxon>
        <taxon>Cyanophyceae</taxon>
        <taxon>Nostocales</taxon>
        <taxon>Aphanizomenonaceae</taxon>
        <taxon>Dolichospermum</taxon>
        <taxon>Dolichospermum compactum</taxon>
    </lineage>
</organism>
<dbReference type="OrthoDB" id="9801699at2"/>
<protein>
    <submittedName>
        <fullName evidence="7">FAD dependent oxidoreductase</fullName>
    </submittedName>
</protein>
<dbReference type="RefSeq" id="WP_096664641.1">
    <property type="nucleotide sequence ID" value="NZ_AP018316.1"/>
</dbReference>
<dbReference type="InterPro" id="IPR006076">
    <property type="entry name" value="FAD-dep_OxRdtase"/>
</dbReference>
<evidence type="ECO:0000259" key="6">
    <source>
        <dbReference type="Pfam" id="PF01266"/>
    </source>
</evidence>
<evidence type="ECO:0000256" key="2">
    <source>
        <dbReference type="ARBA" id="ARBA00022630"/>
    </source>
</evidence>
<evidence type="ECO:0000313" key="7">
    <source>
        <dbReference type="EMBL" id="BAZ84756.1"/>
    </source>
</evidence>
<dbReference type="GO" id="GO:0047545">
    <property type="term" value="F:(S)-2-hydroxyglutarate dehydrogenase activity"/>
    <property type="evidence" value="ECO:0007669"/>
    <property type="project" value="TreeGrafter"/>
</dbReference>
<comment type="similarity">
    <text evidence="5">Belongs to the L2HGDH family.</text>
</comment>
<dbReference type="InterPro" id="IPR036188">
    <property type="entry name" value="FAD/NAD-bd_sf"/>
</dbReference>
<dbReference type="Gene3D" id="3.50.50.60">
    <property type="entry name" value="FAD/NAD(P)-binding domain"/>
    <property type="match status" value="1"/>
</dbReference>
<dbReference type="InterPro" id="IPR001613">
    <property type="entry name" value="Flavin_amine_oxidase"/>
</dbReference>
<accession>A0A1Z4UZU0</accession>
<keyword evidence="8" id="KW-1185">Reference proteome</keyword>
<evidence type="ECO:0000256" key="5">
    <source>
        <dbReference type="ARBA" id="ARBA00037941"/>
    </source>
</evidence>
<dbReference type="AlphaFoldDB" id="A0A1Z4UZU0"/>
<sequence length="404" mass="44725">MYDFAIIGGGIVGLSTAMALGERYPHAKILVLEKESQWAFHQTGNNSGVIHSGIYYKPGSFKATFSRDGSRSMVEFCQKYDIDHEVCGKVIVASNQQELPRLENLYTRGLENGIPVKRISSEEVKEIEPHVSCVGGVQVFSTGIVNYKQVCLKYAELIRNQGGDLRLNIQVLKIVRSGKNQVLETNNGSFETRFVINCAGLHSDRIAKLGKANPEAKIVPFRGEYYELTPEKRYLVKTLIYPVPNPDFPFLGVHFTRMIDNTVHAGPNAVLSLKREGYKKTDFDLRDFAEVITYPGFWKLAAKHADEGIQEIIRSFSKAAFVKSLQKLIPEIQAKDVIPTHAGVRAQALMNNGSLVDDFLIVNGDNSIHVCNAPSPAATSSLEIGKAIVKQIPEPTHLHSLVSS</sequence>
<evidence type="ECO:0000256" key="4">
    <source>
        <dbReference type="ARBA" id="ARBA00023002"/>
    </source>
</evidence>
<proteinExistence type="inferred from homology"/>
<dbReference type="Proteomes" id="UP000218702">
    <property type="component" value="Chromosome"/>
</dbReference>
<dbReference type="PANTHER" id="PTHR43104:SF2">
    <property type="entry name" value="L-2-HYDROXYGLUTARATE DEHYDROGENASE, MITOCHONDRIAL"/>
    <property type="match status" value="1"/>
</dbReference>
<evidence type="ECO:0000256" key="3">
    <source>
        <dbReference type="ARBA" id="ARBA00022827"/>
    </source>
</evidence>
<dbReference type="GO" id="GO:0005737">
    <property type="term" value="C:cytoplasm"/>
    <property type="evidence" value="ECO:0007669"/>
    <property type="project" value="TreeGrafter"/>
</dbReference>
<name>A0A1Z4UZU0_9CYAN</name>
<reference evidence="7 8" key="1">
    <citation type="submission" date="2017-06" db="EMBL/GenBank/DDBJ databases">
        <title>Genome sequencing of cyanobaciteial culture collection at National Institute for Environmental Studies (NIES).</title>
        <authorList>
            <person name="Hirose Y."/>
            <person name="Shimura Y."/>
            <person name="Fujisawa T."/>
            <person name="Nakamura Y."/>
            <person name="Kawachi M."/>
        </authorList>
    </citation>
    <scope>NUCLEOTIDE SEQUENCE [LARGE SCALE GENOMIC DNA]</scope>
    <source>
        <strain evidence="7 8">NIES-806</strain>
    </source>
</reference>
<dbReference type="NCBIfam" id="NF008726">
    <property type="entry name" value="PRK11728.1"/>
    <property type="match status" value="1"/>
</dbReference>
<evidence type="ECO:0000256" key="1">
    <source>
        <dbReference type="ARBA" id="ARBA00001974"/>
    </source>
</evidence>
<dbReference type="Pfam" id="PF01266">
    <property type="entry name" value="DAO"/>
    <property type="match status" value="1"/>
</dbReference>
<gene>
    <name evidence="7" type="ORF">NIES806_09480</name>
</gene>
<feature type="domain" description="FAD dependent oxidoreductase" evidence="6">
    <location>
        <begin position="3"/>
        <end position="389"/>
    </location>
</feature>
<dbReference type="EMBL" id="AP018316">
    <property type="protein sequence ID" value="BAZ84756.1"/>
    <property type="molecule type" value="Genomic_DNA"/>
</dbReference>
<dbReference type="PRINTS" id="PR00757">
    <property type="entry name" value="AMINEOXDASEF"/>
</dbReference>
<dbReference type="PANTHER" id="PTHR43104">
    <property type="entry name" value="L-2-HYDROXYGLUTARATE DEHYDROGENASE, MITOCHONDRIAL"/>
    <property type="match status" value="1"/>
</dbReference>
<dbReference type="SUPFAM" id="SSF51905">
    <property type="entry name" value="FAD/NAD(P)-binding domain"/>
    <property type="match status" value="1"/>
</dbReference>
<keyword evidence="4" id="KW-0560">Oxidoreductase</keyword>
<keyword evidence="3" id="KW-0274">FAD</keyword>
<evidence type="ECO:0000313" key="8">
    <source>
        <dbReference type="Proteomes" id="UP000218702"/>
    </source>
</evidence>
<dbReference type="KEGG" id="dcm:NIES806_09480"/>
<keyword evidence="2" id="KW-0285">Flavoprotein</keyword>
<comment type="cofactor">
    <cofactor evidence="1">
        <name>FAD</name>
        <dbReference type="ChEBI" id="CHEBI:57692"/>
    </cofactor>
</comment>